<evidence type="ECO:0000256" key="1">
    <source>
        <dbReference type="ARBA" id="ARBA00004141"/>
    </source>
</evidence>
<evidence type="ECO:0000256" key="5">
    <source>
        <dbReference type="ARBA" id="ARBA00022989"/>
    </source>
</evidence>
<dbReference type="GO" id="GO:0005886">
    <property type="term" value="C:plasma membrane"/>
    <property type="evidence" value="ECO:0007669"/>
    <property type="project" value="TreeGrafter"/>
</dbReference>
<keyword evidence="11" id="KW-0132">Cell division</keyword>
<dbReference type="PANTHER" id="PTHR30474">
    <property type="entry name" value="CELL CYCLE PROTEIN"/>
    <property type="match status" value="1"/>
</dbReference>
<dbReference type="InterPro" id="IPR018365">
    <property type="entry name" value="Cell_cycle_FtsW-rel_CS"/>
</dbReference>
<feature type="transmembrane region" description="Helical" evidence="10">
    <location>
        <begin position="367"/>
        <end position="386"/>
    </location>
</feature>
<feature type="compositionally biased region" description="Basic and acidic residues" evidence="9">
    <location>
        <begin position="457"/>
        <end position="472"/>
    </location>
</feature>
<dbReference type="GO" id="GO:0051301">
    <property type="term" value="P:cell division"/>
    <property type="evidence" value="ECO:0007669"/>
    <property type="project" value="UniProtKB-KW"/>
</dbReference>
<feature type="transmembrane region" description="Helical" evidence="10">
    <location>
        <begin position="60"/>
        <end position="77"/>
    </location>
</feature>
<comment type="pathway">
    <text evidence="2">Cell wall biogenesis; peptidoglycan biosynthesis.</text>
</comment>
<keyword evidence="4" id="KW-0133">Cell shape</keyword>
<name>A0A2W5IAU7_9ACTN</name>
<comment type="caution">
    <text evidence="11">The sequence shown here is derived from an EMBL/GenBank/DDBJ whole genome shotgun (WGS) entry which is preliminary data.</text>
</comment>
<reference evidence="11 12" key="1">
    <citation type="submission" date="2017-08" db="EMBL/GenBank/DDBJ databases">
        <title>Infants hospitalized years apart are colonized by the same room-sourced microbial strains.</title>
        <authorList>
            <person name="Brooks B."/>
            <person name="Olm M.R."/>
            <person name="Firek B.A."/>
            <person name="Baker R."/>
            <person name="Thomas B.C."/>
            <person name="Morowitz M.J."/>
            <person name="Banfield J.F."/>
        </authorList>
    </citation>
    <scope>NUCLEOTIDE SEQUENCE [LARGE SCALE GENOMIC DNA]</scope>
    <source>
        <strain evidence="11">S2_006_000_R1_57</strain>
    </source>
</reference>
<sequence>MELILMLVSAALVILAMCMVQYTVDNHLSWGILTNGLSFVAICVILNVAMRYLAPQADPFLLPLVTMLNGIGLVLINRLDLSTSAKSGGVSEGTRQIIWTFVAVIIFVLTLWGIRDHRVLSRYSYTLGLVGLILLAIPAVLPSSMSEVNGSKIWIRTPIISIQPGEFSKIVLIISIAAILVSKRELFATTGRQILGIELPRARDLAPILVVWVVAVLILVVEKDLGTSLLIFATVLTMIYIATNRVSWLLIGVVGFAAAALIAYFSFSHVQVRFATWLDPIKYFDTNGYQLSQALFGLATGGIAGSGLGNGRPDLVPYASTDFIISIVGEELGFIGLAAVLVCYALIVQRCFRTSLLVRDSFGKLMVSGLAFTMAFQVFVVAGGVTRVIPLTGLTTPFLSYGGSSLLANYLLVALVLRVSDSATRPLSLPTGTKLPPHGIKRPSRANRVKVTPQQAHENDSHHDSQQGGNRE</sequence>
<keyword evidence="6 10" id="KW-0472">Membrane</keyword>
<dbReference type="GO" id="GO:0009252">
    <property type="term" value="P:peptidoglycan biosynthetic process"/>
    <property type="evidence" value="ECO:0007669"/>
    <property type="project" value="UniProtKB-UniPathway"/>
</dbReference>
<keyword evidence="5 10" id="KW-1133">Transmembrane helix</keyword>
<feature type="transmembrane region" description="Helical" evidence="10">
    <location>
        <begin position="248"/>
        <end position="267"/>
    </location>
</feature>
<evidence type="ECO:0000256" key="4">
    <source>
        <dbReference type="ARBA" id="ARBA00022960"/>
    </source>
</evidence>
<dbReference type="PROSITE" id="PS00428">
    <property type="entry name" value="FTSW_RODA_SPOVE"/>
    <property type="match status" value="1"/>
</dbReference>
<feature type="transmembrane region" description="Helical" evidence="10">
    <location>
        <begin position="123"/>
        <end position="141"/>
    </location>
</feature>
<evidence type="ECO:0000313" key="11">
    <source>
        <dbReference type="EMBL" id="PZP88408.1"/>
    </source>
</evidence>
<keyword evidence="11" id="KW-0131">Cell cycle</keyword>
<dbReference type="UniPathway" id="UPA00219"/>
<dbReference type="Pfam" id="PF01098">
    <property type="entry name" value="FTSW_RODA_SPOVE"/>
    <property type="match status" value="1"/>
</dbReference>
<evidence type="ECO:0000256" key="7">
    <source>
        <dbReference type="ARBA" id="ARBA00044770"/>
    </source>
</evidence>
<dbReference type="EMBL" id="QFOZ01000012">
    <property type="protein sequence ID" value="PZP88408.1"/>
    <property type="molecule type" value="Genomic_DNA"/>
</dbReference>
<dbReference type="GO" id="GO:0008955">
    <property type="term" value="F:peptidoglycan glycosyltransferase activity"/>
    <property type="evidence" value="ECO:0007669"/>
    <property type="project" value="UniProtKB-EC"/>
</dbReference>
<dbReference type="AlphaFoldDB" id="A0A2W5IAU7"/>
<evidence type="ECO:0000256" key="2">
    <source>
        <dbReference type="ARBA" id="ARBA00004752"/>
    </source>
</evidence>
<dbReference type="GO" id="GO:0008360">
    <property type="term" value="P:regulation of cell shape"/>
    <property type="evidence" value="ECO:0007669"/>
    <property type="project" value="UniProtKB-KW"/>
</dbReference>
<feature type="transmembrane region" description="Helical" evidence="10">
    <location>
        <begin position="28"/>
        <end position="48"/>
    </location>
</feature>
<feature type="compositionally biased region" description="Basic residues" evidence="9">
    <location>
        <begin position="439"/>
        <end position="448"/>
    </location>
</feature>
<feature type="region of interest" description="Disordered" evidence="9">
    <location>
        <begin position="428"/>
        <end position="472"/>
    </location>
</feature>
<feature type="transmembrane region" description="Helical" evidence="10">
    <location>
        <begin position="398"/>
        <end position="417"/>
    </location>
</feature>
<keyword evidence="3 10" id="KW-0812">Transmembrane</keyword>
<dbReference type="Proteomes" id="UP000248606">
    <property type="component" value="Unassembled WGS sequence"/>
</dbReference>
<evidence type="ECO:0000256" key="10">
    <source>
        <dbReference type="SAM" id="Phobius"/>
    </source>
</evidence>
<dbReference type="GO" id="GO:0032153">
    <property type="term" value="C:cell division site"/>
    <property type="evidence" value="ECO:0007669"/>
    <property type="project" value="TreeGrafter"/>
</dbReference>
<dbReference type="PANTHER" id="PTHR30474:SF3">
    <property type="entry name" value="PEPTIDOGLYCAN GLYCOSYLTRANSFERASE RODA"/>
    <property type="match status" value="1"/>
</dbReference>
<protein>
    <recommendedName>
        <fullName evidence="7">peptidoglycan glycosyltransferase</fullName>
        <ecNumber evidence="7">2.4.99.28</ecNumber>
    </recommendedName>
</protein>
<accession>A0A2W5IAU7</accession>
<evidence type="ECO:0000256" key="6">
    <source>
        <dbReference type="ARBA" id="ARBA00023136"/>
    </source>
</evidence>
<dbReference type="InterPro" id="IPR001182">
    <property type="entry name" value="FtsW/RodA"/>
</dbReference>
<evidence type="ECO:0000256" key="8">
    <source>
        <dbReference type="ARBA" id="ARBA00049902"/>
    </source>
</evidence>
<feature type="transmembrane region" description="Helical" evidence="10">
    <location>
        <begin position="97"/>
        <end position="114"/>
    </location>
</feature>
<feature type="transmembrane region" description="Helical" evidence="10">
    <location>
        <begin position="323"/>
        <end position="347"/>
    </location>
</feature>
<comment type="subcellular location">
    <subcellularLocation>
        <location evidence="1">Membrane</location>
        <topology evidence="1">Multi-pass membrane protein</topology>
    </subcellularLocation>
</comment>
<gene>
    <name evidence="11" type="ORF">DI579_06720</name>
</gene>
<feature type="transmembrane region" description="Helical" evidence="10">
    <location>
        <begin position="161"/>
        <end position="181"/>
    </location>
</feature>
<dbReference type="EC" id="2.4.99.28" evidence="7"/>
<proteinExistence type="predicted"/>
<organism evidence="11 12">
    <name type="scientific">Lawsonella clevelandensis</name>
    <dbReference type="NCBI Taxonomy" id="1528099"/>
    <lineage>
        <taxon>Bacteria</taxon>
        <taxon>Bacillati</taxon>
        <taxon>Actinomycetota</taxon>
        <taxon>Actinomycetes</taxon>
        <taxon>Mycobacteriales</taxon>
        <taxon>Lawsonellaceae</taxon>
        <taxon>Lawsonella</taxon>
    </lineage>
</organism>
<evidence type="ECO:0000256" key="9">
    <source>
        <dbReference type="SAM" id="MobiDB-lite"/>
    </source>
</evidence>
<dbReference type="GO" id="GO:0015648">
    <property type="term" value="F:lipid-linked peptidoglycan transporter activity"/>
    <property type="evidence" value="ECO:0007669"/>
    <property type="project" value="TreeGrafter"/>
</dbReference>
<evidence type="ECO:0000256" key="3">
    <source>
        <dbReference type="ARBA" id="ARBA00022692"/>
    </source>
</evidence>
<evidence type="ECO:0000313" key="12">
    <source>
        <dbReference type="Proteomes" id="UP000248606"/>
    </source>
</evidence>
<comment type="catalytic activity">
    <reaction evidence="8">
        <text>[GlcNAc-(1-&gt;4)-Mur2Ac(oyl-L-Ala-gamma-D-Glu-L-Lys-D-Ala-D-Ala)](n)-di-trans,octa-cis-undecaprenyl diphosphate + beta-D-GlcNAc-(1-&gt;4)-Mur2Ac(oyl-L-Ala-gamma-D-Glu-L-Lys-D-Ala-D-Ala)-di-trans,octa-cis-undecaprenyl diphosphate = [GlcNAc-(1-&gt;4)-Mur2Ac(oyl-L-Ala-gamma-D-Glu-L-Lys-D-Ala-D-Ala)](n+1)-di-trans,octa-cis-undecaprenyl diphosphate + di-trans,octa-cis-undecaprenyl diphosphate + H(+)</text>
        <dbReference type="Rhea" id="RHEA:23708"/>
        <dbReference type="Rhea" id="RHEA-COMP:9602"/>
        <dbReference type="Rhea" id="RHEA-COMP:9603"/>
        <dbReference type="ChEBI" id="CHEBI:15378"/>
        <dbReference type="ChEBI" id="CHEBI:58405"/>
        <dbReference type="ChEBI" id="CHEBI:60033"/>
        <dbReference type="ChEBI" id="CHEBI:78435"/>
        <dbReference type="EC" id="2.4.99.28"/>
    </reaction>
</comment>